<reference evidence="1 2" key="1">
    <citation type="journal article" date="2021" name="Sci. Rep.">
        <title>Chromosome anchoring in Senegalese sole (Solea senegalensis) reveals sex-associated markers and genome rearrangements in flatfish.</title>
        <authorList>
            <person name="Guerrero-Cozar I."/>
            <person name="Gomez-Garrido J."/>
            <person name="Berbel C."/>
            <person name="Martinez-Blanch J.F."/>
            <person name="Alioto T."/>
            <person name="Claros M.G."/>
            <person name="Gagnaire P.A."/>
            <person name="Manchado M."/>
        </authorList>
    </citation>
    <scope>NUCLEOTIDE SEQUENCE [LARGE SCALE GENOMIC DNA]</scope>
    <source>
        <strain evidence="1">Sse05_10M</strain>
    </source>
</reference>
<name>A0AAV6S948_SOLSE</name>
<keyword evidence="2" id="KW-1185">Reference proteome</keyword>
<proteinExistence type="predicted"/>
<accession>A0AAV6S948</accession>
<evidence type="ECO:0000313" key="1">
    <source>
        <dbReference type="EMBL" id="KAG7514316.1"/>
    </source>
</evidence>
<evidence type="ECO:0000313" key="2">
    <source>
        <dbReference type="Proteomes" id="UP000693946"/>
    </source>
</evidence>
<organism evidence="1 2">
    <name type="scientific">Solea senegalensis</name>
    <name type="common">Senegalese sole</name>
    <dbReference type="NCBI Taxonomy" id="28829"/>
    <lineage>
        <taxon>Eukaryota</taxon>
        <taxon>Metazoa</taxon>
        <taxon>Chordata</taxon>
        <taxon>Craniata</taxon>
        <taxon>Vertebrata</taxon>
        <taxon>Euteleostomi</taxon>
        <taxon>Actinopterygii</taxon>
        <taxon>Neopterygii</taxon>
        <taxon>Teleostei</taxon>
        <taxon>Neoteleostei</taxon>
        <taxon>Acanthomorphata</taxon>
        <taxon>Carangaria</taxon>
        <taxon>Pleuronectiformes</taxon>
        <taxon>Pleuronectoidei</taxon>
        <taxon>Soleidae</taxon>
        <taxon>Solea</taxon>
    </lineage>
</organism>
<sequence>MVFHCEQQQVPRCVHKDQNQVRAVHRGPRGFRKHLLRGKLDCDNQPPDSERCFMATVTSMKVEGPARTL</sequence>
<dbReference type="Proteomes" id="UP000693946">
    <property type="component" value="Linkage Group LG14"/>
</dbReference>
<gene>
    <name evidence="1" type="ORF">JOB18_030470</name>
</gene>
<dbReference type="AlphaFoldDB" id="A0AAV6S948"/>
<dbReference type="EMBL" id="JAGKHQ010000006">
    <property type="protein sequence ID" value="KAG7514316.1"/>
    <property type="molecule type" value="Genomic_DNA"/>
</dbReference>
<protein>
    <submittedName>
        <fullName evidence="1">Membrane protein FAM159A-like</fullName>
    </submittedName>
</protein>
<comment type="caution">
    <text evidence="1">The sequence shown here is derived from an EMBL/GenBank/DDBJ whole genome shotgun (WGS) entry which is preliminary data.</text>
</comment>